<dbReference type="InterPro" id="IPR027417">
    <property type="entry name" value="P-loop_NTPase"/>
</dbReference>
<accession>A0A4Y7TFI1</accession>
<comment type="similarity">
    <text evidence="1">Belongs to the SMC family. SMC5 subfamily.</text>
</comment>
<feature type="compositionally biased region" description="Basic and acidic residues" evidence="5">
    <location>
        <begin position="81"/>
        <end position="90"/>
    </location>
</feature>
<dbReference type="SUPFAM" id="SSF52540">
    <property type="entry name" value="P-loop containing nucleoside triphosphate hydrolases"/>
    <property type="match status" value="1"/>
</dbReference>
<dbReference type="AlphaFoldDB" id="A0A4Y7TFI1"/>
<dbReference type="EMBL" id="QPFP01000016">
    <property type="protein sequence ID" value="TEB32279.1"/>
    <property type="molecule type" value="Genomic_DNA"/>
</dbReference>
<dbReference type="PANTHER" id="PTHR45916:SF1">
    <property type="entry name" value="STRUCTURAL MAINTENANCE OF CHROMOSOMES PROTEIN 5"/>
    <property type="match status" value="1"/>
</dbReference>
<dbReference type="Proteomes" id="UP000298030">
    <property type="component" value="Unassembled WGS sequence"/>
</dbReference>
<dbReference type="PANTHER" id="PTHR45916">
    <property type="entry name" value="STRUCTURAL MAINTENANCE OF CHROMOSOMES PROTEIN 5"/>
    <property type="match status" value="1"/>
</dbReference>
<gene>
    <name evidence="7" type="ORF">FA13DRAFT_1841959</name>
</gene>
<feature type="region of interest" description="Disordered" evidence="5">
    <location>
        <begin position="1"/>
        <end position="124"/>
    </location>
</feature>
<evidence type="ECO:0000256" key="5">
    <source>
        <dbReference type="SAM" id="MobiDB-lite"/>
    </source>
</evidence>
<feature type="compositionally biased region" description="Basic and acidic residues" evidence="5">
    <location>
        <begin position="379"/>
        <end position="424"/>
    </location>
</feature>
<organism evidence="7 8">
    <name type="scientific">Coprinellus micaceus</name>
    <name type="common">Glistening ink-cap mushroom</name>
    <name type="synonym">Coprinus micaceus</name>
    <dbReference type="NCBI Taxonomy" id="71717"/>
    <lineage>
        <taxon>Eukaryota</taxon>
        <taxon>Fungi</taxon>
        <taxon>Dikarya</taxon>
        <taxon>Basidiomycota</taxon>
        <taxon>Agaricomycotina</taxon>
        <taxon>Agaricomycetes</taxon>
        <taxon>Agaricomycetidae</taxon>
        <taxon>Agaricales</taxon>
        <taxon>Agaricineae</taxon>
        <taxon>Psathyrellaceae</taxon>
        <taxon>Coprinellus</taxon>
    </lineage>
</organism>
<feature type="compositionally biased region" description="Acidic residues" evidence="5">
    <location>
        <begin position="96"/>
        <end position="107"/>
    </location>
</feature>
<dbReference type="Gene3D" id="3.40.50.300">
    <property type="entry name" value="P-loop containing nucleotide triphosphate hydrolases"/>
    <property type="match status" value="2"/>
</dbReference>
<feature type="compositionally biased region" description="Basic and acidic residues" evidence="5">
    <location>
        <begin position="15"/>
        <end position="29"/>
    </location>
</feature>
<dbReference type="STRING" id="71717.A0A4Y7TFI1"/>
<comment type="caution">
    <text evidence="7">The sequence shown here is derived from an EMBL/GenBank/DDBJ whole genome shotgun (WGS) entry which is preliminary data.</text>
</comment>
<dbReference type="GO" id="GO:0003697">
    <property type="term" value="F:single-stranded DNA binding"/>
    <property type="evidence" value="ECO:0007669"/>
    <property type="project" value="TreeGrafter"/>
</dbReference>
<evidence type="ECO:0000256" key="1">
    <source>
        <dbReference type="ARBA" id="ARBA00010171"/>
    </source>
</evidence>
<evidence type="ECO:0000256" key="3">
    <source>
        <dbReference type="ARBA" id="ARBA00023054"/>
    </source>
</evidence>
<keyword evidence="3 4" id="KW-0175">Coiled coil</keyword>
<feature type="compositionally biased region" description="Low complexity" evidence="5">
    <location>
        <begin position="1"/>
        <end position="14"/>
    </location>
</feature>
<feature type="compositionally biased region" description="Acidic residues" evidence="5">
    <location>
        <begin position="62"/>
        <end position="71"/>
    </location>
</feature>
<dbReference type="GO" id="GO:0005634">
    <property type="term" value="C:nucleus"/>
    <property type="evidence" value="ECO:0007669"/>
    <property type="project" value="TreeGrafter"/>
</dbReference>
<evidence type="ECO:0000313" key="7">
    <source>
        <dbReference type="EMBL" id="TEB32279.1"/>
    </source>
</evidence>
<feature type="coiled-coil region" evidence="4">
    <location>
        <begin position="796"/>
        <end position="823"/>
    </location>
</feature>
<dbReference type="Pfam" id="PF02463">
    <property type="entry name" value="SMC_N"/>
    <property type="match status" value="1"/>
</dbReference>
<evidence type="ECO:0000256" key="4">
    <source>
        <dbReference type="SAM" id="Coils"/>
    </source>
</evidence>
<feature type="domain" description="RecF/RecN/SMC N-terminal" evidence="6">
    <location>
        <begin position="131"/>
        <end position="1163"/>
    </location>
</feature>
<evidence type="ECO:0000256" key="2">
    <source>
        <dbReference type="ARBA" id="ARBA00018687"/>
    </source>
</evidence>
<evidence type="ECO:0000313" key="8">
    <source>
        <dbReference type="Proteomes" id="UP000298030"/>
    </source>
</evidence>
<feature type="region of interest" description="Disordered" evidence="5">
    <location>
        <begin position="460"/>
        <end position="483"/>
    </location>
</feature>
<dbReference type="GO" id="GO:0000724">
    <property type="term" value="P:double-strand break repair via homologous recombination"/>
    <property type="evidence" value="ECO:0007669"/>
    <property type="project" value="TreeGrafter"/>
</dbReference>
<protein>
    <recommendedName>
        <fullName evidence="2">Structural maintenance of chromosomes protein 5</fullName>
    </recommendedName>
</protein>
<name>A0A4Y7TFI1_COPMI</name>
<keyword evidence="8" id="KW-1185">Reference proteome</keyword>
<dbReference type="OrthoDB" id="10254973at2759"/>
<feature type="coiled-coil region" evidence="4">
    <location>
        <begin position="734"/>
        <end position="771"/>
    </location>
</feature>
<reference evidence="7 8" key="1">
    <citation type="journal article" date="2019" name="Nat. Ecol. Evol.">
        <title>Megaphylogeny resolves global patterns of mushroom evolution.</title>
        <authorList>
            <person name="Varga T."/>
            <person name="Krizsan K."/>
            <person name="Foldi C."/>
            <person name="Dima B."/>
            <person name="Sanchez-Garcia M."/>
            <person name="Sanchez-Ramirez S."/>
            <person name="Szollosi G.J."/>
            <person name="Szarkandi J.G."/>
            <person name="Papp V."/>
            <person name="Albert L."/>
            <person name="Andreopoulos W."/>
            <person name="Angelini C."/>
            <person name="Antonin V."/>
            <person name="Barry K.W."/>
            <person name="Bougher N.L."/>
            <person name="Buchanan P."/>
            <person name="Buyck B."/>
            <person name="Bense V."/>
            <person name="Catcheside P."/>
            <person name="Chovatia M."/>
            <person name="Cooper J."/>
            <person name="Damon W."/>
            <person name="Desjardin D."/>
            <person name="Finy P."/>
            <person name="Geml J."/>
            <person name="Haridas S."/>
            <person name="Hughes K."/>
            <person name="Justo A."/>
            <person name="Karasinski D."/>
            <person name="Kautmanova I."/>
            <person name="Kiss B."/>
            <person name="Kocsube S."/>
            <person name="Kotiranta H."/>
            <person name="LaButti K.M."/>
            <person name="Lechner B.E."/>
            <person name="Liimatainen K."/>
            <person name="Lipzen A."/>
            <person name="Lukacs Z."/>
            <person name="Mihaltcheva S."/>
            <person name="Morgado L.N."/>
            <person name="Niskanen T."/>
            <person name="Noordeloos M.E."/>
            <person name="Ohm R.A."/>
            <person name="Ortiz-Santana B."/>
            <person name="Ovrebo C."/>
            <person name="Racz N."/>
            <person name="Riley R."/>
            <person name="Savchenko A."/>
            <person name="Shiryaev A."/>
            <person name="Soop K."/>
            <person name="Spirin V."/>
            <person name="Szebenyi C."/>
            <person name="Tomsovsky M."/>
            <person name="Tulloss R.E."/>
            <person name="Uehling J."/>
            <person name="Grigoriev I.V."/>
            <person name="Vagvolgyi C."/>
            <person name="Papp T."/>
            <person name="Martin F.M."/>
            <person name="Miettinen O."/>
            <person name="Hibbett D.S."/>
            <person name="Nagy L.G."/>
        </authorList>
    </citation>
    <scope>NUCLEOTIDE SEQUENCE [LARGE SCALE GENOMIC DNA]</scope>
    <source>
        <strain evidence="7 8">FP101781</strain>
    </source>
</reference>
<feature type="coiled-coil region" evidence="4">
    <location>
        <begin position="974"/>
        <end position="1036"/>
    </location>
</feature>
<feature type="region of interest" description="Disordered" evidence="5">
    <location>
        <begin position="379"/>
        <end position="429"/>
    </location>
</feature>
<proteinExistence type="inferred from homology"/>
<dbReference type="InterPro" id="IPR003395">
    <property type="entry name" value="RecF/RecN/SMC_N"/>
</dbReference>
<dbReference type="GO" id="GO:0030915">
    <property type="term" value="C:Smc5-Smc6 complex"/>
    <property type="evidence" value="ECO:0007669"/>
    <property type="project" value="TreeGrafter"/>
</dbReference>
<sequence>MSSRAAASSSGGVRVKSERQAKVKVEKGANGRSQRNRVESEEEEEDAQERGGGRASRRQQESEDDDEEEEEGTPRGNKRQRVNDNGDSRSSRAPSEDAEEDEDEDEGEPRARLPKVKTQPRDTDGFIPGSIVRIQLKNFVTYDFVEFRPGPYLNMIVGPNGTGKSSIACAIALGLNFPPKVLGRASELNAFVKQGTDKGYIEIELKGFAGKPNLVIRRELTAKNKGSSFSLNGQPATGREVSEKMAALNVQVENLCSFLPQDKVSSFAHMTPQQLLVETQKAAGDPNLSSWFETLKDEGKQLKLAQQKLKEDENTLAQLKKRNENIEHEVERIKEKQKIEEEIQLLESLILTAHYREVGQQYTEAKEKRNKAHKKMLELKARNEPAHKLEKDLEKAAGKASERRSSQKRSMQDKAKALKKKQEDSDAQDALAENIQTDLDNLKTNEKNRLAKIRSKEHDLAQAKEDLAKPPPKPAGPERAARGDGTFVLQYSSRYMVDERNNEIRAVVNQKVTAMEDVRKNTDQLDTADAKKLGILAKWDAITHEAVLWLRRNRDKFRMEVFEPPILSVSVRDVNYAAFAEAGFSAMQMKTFVAQCQEDLDTLNHWVNDTDKALGRRVRIATYFRTQNPQSVAPPPMSHDEMRAIGFEGYLIDLLEYPEGMAYWLKGALNLHRIAISPSGRAEVTKAMELYGKSGGGVFINGSAVNNVSRSRYGNRAVGNMTREMNMQAKNFVKARLETAIREAQGQAELLEQQKVELQGLLDAVNEKDKDIRKRAVRAFPFLSWLDAVTARRQAIKNERDRVSKLEVRKRRLEEDLARLKNAPSAEQERKKLKDSLVNVSKKRIKIAREYTDLARSIYKGQLECTNAGLEWLQALTNHTALKALCAEKDAKYTQAVAKFNDIHEQFGKLKQLAHEAITEVRARLDLLDEVNPDLRARVNEMERVRSAYDLEVIAAKKEGRPPPSSEGIDLRTYADLEAEIAEQKAAKEMILNTNPGVIEEFEKRKRDIEGRERTIEGTKLQIRRHEKKIKMHRDQWEPALDALITSICERFSAAFDSIGCAGEVKLGERVDDFEQWCIEIFVKFRDTERMTLLTGQRQSGGERSLTTILYLMALTEEARAPFSLVDEINQGMDQRAERVVHNSMVNVTCKEDAAQYFLITPKLLTDLNYHERMKILCVNNGEWLPEERGVGNMMGMIEGFVARARETGRAPGSA</sequence>
<evidence type="ECO:0000259" key="6">
    <source>
        <dbReference type="Pfam" id="PF02463"/>
    </source>
</evidence>